<sequence length="138" mass="16232">MRISKYNNNKNNIELKSLLDENISLNRVAGGNERKRTNYTWLKHDDNKRYSKINKLDKMEALADFRRDFVTMFLEVEARFDKWSWILCKKAVQDVGMVMNLIENNQERSQCFRKLGQGNPGLPGPTKDNNRKTHPEEA</sequence>
<name>A0A8H3LA04_9GLOM</name>
<dbReference type="Proteomes" id="UP000615446">
    <property type="component" value="Unassembled WGS sequence"/>
</dbReference>
<gene>
    <name evidence="2" type="ORF">RCL2_000978100</name>
</gene>
<dbReference type="EMBL" id="BLAL01000061">
    <property type="protein sequence ID" value="GES82585.1"/>
    <property type="molecule type" value="Genomic_DNA"/>
</dbReference>
<protein>
    <submittedName>
        <fullName evidence="2">Uncharacterized protein</fullName>
    </submittedName>
</protein>
<evidence type="ECO:0000313" key="3">
    <source>
        <dbReference type="Proteomes" id="UP000615446"/>
    </source>
</evidence>
<evidence type="ECO:0000256" key="1">
    <source>
        <dbReference type="SAM" id="MobiDB-lite"/>
    </source>
</evidence>
<accession>A0A8H3LA04</accession>
<organism evidence="2 3">
    <name type="scientific">Rhizophagus clarus</name>
    <dbReference type="NCBI Taxonomy" id="94130"/>
    <lineage>
        <taxon>Eukaryota</taxon>
        <taxon>Fungi</taxon>
        <taxon>Fungi incertae sedis</taxon>
        <taxon>Mucoromycota</taxon>
        <taxon>Glomeromycotina</taxon>
        <taxon>Glomeromycetes</taxon>
        <taxon>Glomerales</taxon>
        <taxon>Glomeraceae</taxon>
        <taxon>Rhizophagus</taxon>
    </lineage>
</organism>
<feature type="compositionally biased region" description="Basic and acidic residues" evidence="1">
    <location>
        <begin position="128"/>
        <end position="138"/>
    </location>
</feature>
<dbReference type="AlphaFoldDB" id="A0A8H3LA04"/>
<proteinExistence type="predicted"/>
<comment type="caution">
    <text evidence="2">The sequence shown here is derived from an EMBL/GenBank/DDBJ whole genome shotgun (WGS) entry which is preliminary data.</text>
</comment>
<evidence type="ECO:0000313" key="2">
    <source>
        <dbReference type="EMBL" id="GES82585.1"/>
    </source>
</evidence>
<feature type="region of interest" description="Disordered" evidence="1">
    <location>
        <begin position="113"/>
        <end position="138"/>
    </location>
</feature>
<reference evidence="2" key="1">
    <citation type="submission" date="2019-10" db="EMBL/GenBank/DDBJ databases">
        <title>Conservation and host-specific expression of non-tandemly repeated heterogenous ribosome RNA gene in arbuscular mycorrhizal fungi.</title>
        <authorList>
            <person name="Maeda T."/>
            <person name="Kobayashi Y."/>
            <person name="Nakagawa T."/>
            <person name="Ezawa T."/>
            <person name="Yamaguchi K."/>
            <person name="Bino T."/>
            <person name="Nishimoto Y."/>
            <person name="Shigenobu S."/>
            <person name="Kawaguchi M."/>
        </authorList>
    </citation>
    <scope>NUCLEOTIDE SEQUENCE</scope>
    <source>
        <strain evidence="2">HR1</strain>
    </source>
</reference>